<keyword evidence="3" id="KW-1185">Reference proteome</keyword>
<sequence>MASHPILLILDLDETLLHAADTRVDGRVPDAEVLGFQVYFRPHVADFLRKCAEDFELAIWSSGTDDYVEAMVDALPTHRSLFHFVWGRSRCTYKRERANSRFGELLPDYEYTKQLKKIIRIGYRKERILIVEDTPLKVMNCYGNAIYVPPFMGQPDDVLLELHAYLQTLKNAEDVRRIEKRFWRGTA</sequence>
<dbReference type="EMBL" id="CP027806">
    <property type="protein sequence ID" value="AXI99936.1"/>
    <property type="molecule type" value="Genomic_DNA"/>
</dbReference>
<evidence type="ECO:0000313" key="3">
    <source>
        <dbReference type="Proteomes" id="UP000254808"/>
    </source>
</evidence>
<dbReference type="SMART" id="SM00577">
    <property type="entry name" value="CPDc"/>
    <property type="match status" value="1"/>
</dbReference>
<dbReference type="PANTHER" id="PTHR12210">
    <property type="entry name" value="DULLARD PROTEIN PHOSPHATASE"/>
    <property type="match status" value="1"/>
</dbReference>
<dbReference type="Proteomes" id="UP000254808">
    <property type="component" value="Chromosome"/>
</dbReference>
<evidence type="ECO:0000259" key="1">
    <source>
        <dbReference type="PROSITE" id="PS50969"/>
    </source>
</evidence>
<organism evidence="2 3">
    <name type="scientific">Cyclonatronum proteinivorum</name>
    <dbReference type="NCBI Taxonomy" id="1457365"/>
    <lineage>
        <taxon>Bacteria</taxon>
        <taxon>Pseudomonadati</taxon>
        <taxon>Balneolota</taxon>
        <taxon>Balneolia</taxon>
        <taxon>Balneolales</taxon>
        <taxon>Cyclonatronaceae</taxon>
        <taxon>Cyclonatronum</taxon>
    </lineage>
</organism>
<evidence type="ECO:0000313" key="2">
    <source>
        <dbReference type="EMBL" id="AXI99936.1"/>
    </source>
</evidence>
<dbReference type="Gene3D" id="3.40.50.1000">
    <property type="entry name" value="HAD superfamily/HAD-like"/>
    <property type="match status" value="1"/>
</dbReference>
<dbReference type="Pfam" id="PF03031">
    <property type="entry name" value="NIF"/>
    <property type="match status" value="1"/>
</dbReference>
<gene>
    <name evidence="2" type="ORF">CYPRO_0653</name>
</gene>
<dbReference type="AlphaFoldDB" id="A0A345UHI5"/>
<accession>A0A345UHI5</accession>
<protein>
    <submittedName>
        <fullName evidence="2">Carboxy-terminal domain RNA polymerase II polypeptide A small phosphatase</fullName>
    </submittedName>
</protein>
<dbReference type="InterPro" id="IPR004274">
    <property type="entry name" value="FCP1_dom"/>
</dbReference>
<dbReference type="InterPro" id="IPR023214">
    <property type="entry name" value="HAD_sf"/>
</dbReference>
<reference evidence="2 3" key="1">
    <citation type="submission" date="2018-03" db="EMBL/GenBank/DDBJ databases">
        <title>Phenotypic and genomic properties of Cyclonatronum proteinivorum gen. nov., sp. nov., a haloalkaliphilic bacteroidete from soda lakes possessing Na+-translocating rhodopsin.</title>
        <authorList>
            <person name="Toshchakov S.V."/>
            <person name="Korzhenkov A."/>
            <person name="Samarov N.I."/>
            <person name="Kublanov I.V."/>
            <person name="Muntyan M.S."/>
            <person name="Sorokin D.Y."/>
        </authorList>
    </citation>
    <scope>NUCLEOTIDE SEQUENCE [LARGE SCALE GENOMIC DNA]</scope>
    <source>
        <strain evidence="2 3">Omega</strain>
    </source>
</reference>
<dbReference type="RefSeq" id="WP_240644820.1">
    <property type="nucleotide sequence ID" value="NZ_CP027806.1"/>
</dbReference>
<dbReference type="InterPro" id="IPR050365">
    <property type="entry name" value="TIM50"/>
</dbReference>
<dbReference type="PROSITE" id="PS50969">
    <property type="entry name" value="FCP1"/>
    <property type="match status" value="1"/>
</dbReference>
<name>A0A345UHI5_9BACT</name>
<dbReference type="KEGG" id="cprv:CYPRO_0653"/>
<dbReference type="SUPFAM" id="SSF56784">
    <property type="entry name" value="HAD-like"/>
    <property type="match status" value="1"/>
</dbReference>
<feature type="domain" description="FCP1 homology" evidence="1">
    <location>
        <begin position="1"/>
        <end position="169"/>
    </location>
</feature>
<dbReference type="InterPro" id="IPR036412">
    <property type="entry name" value="HAD-like_sf"/>
</dbReference>
<proteinExistence type="predicted"/>